<evidence type="ECO:0000259" key="2">
    <source>
        <dbReference type="Pfam" id="PF24360"/>
    </source>
</evidence>
<feature type="domain" description="DUF7516" evidence="2">
    <location>
        <begin position="49"/>
        <end position="135"/>
    </location>
</feature>
<dbReference type="WBParaSite" id="PDA_v2.g20233.t1">
    <property type="protein sequence ID" value="PDA_v2.g20233.t1"/>
    <property type="gene ID" value="PDA_v2.g20233"/>
</dbReference>
<dbReference type="AlphaFoldDB" id="A0A914PVA1"/>
<protein>
    <recommendedName>
        <fullName evidence="2">DUF7516 domain-containing protein</fullName>
    </recommendedName>
</protein>
<dbReference type="Proteomes" id="UP000887578">
    <property type="component" value="Unplaced"/>
</dbReference>
<dbReference type="InterPro" id="IPR055938">
    <property type="entry name" value="DUF7516"/>
</dbReference>
<accession>A0A914PVA1</accession>
<organism evidence="3 4">
    <name type="scientific">Panagrolaimus davidi</name>
    <dbReference type="NCBI Taxonomy" id="227884"/>
    <lineage>
        <taxon>Eukaryota</taxon>
        <taxon>Metazoa</taxon>
        <taxon>Ecdysozoa</taxon>
        <taxon>Nematoda</taxon>
        <taxon>Chromadorea</taxon>
        <taxon>Rhabditida</taxon>
        <taxon>Tylenchina</taxon>
        <taxon>Panagrolaimomorpha</taxon>
        <taxon>Panagrolaimoidea</taxon>
        <taxon>Panagrolaimidae</taxon>
        <taxon>Panagrolaimus</taxon>
    </lineage>
</organism>
<proteinExistence type="predicted"/>
<evidence type="ECO:0000256" key="1">
    <source>
        <dbReference type="SAM" id="Coils"/>
    </source>
</evidence>
<dbReference type="Pfam" id="PF24360">
    <property type="entry name" value="DUF7516"/>
    <property type="match status" value="1"/>
</dbReference>
<reference evidence="4" key="1">
    <citation type="submission" date="2022-11" db="UniProtKB">
        <authorList>
            <consortium name="WormBaseParasite"/>
        </authorList>
    </citation>
    <scope>IDENTIFICATION</scope>
</reference>
<keyword evidence="3" id="KW-1185">Reference proteome</keyword>
<evidence type="ECO:0000313" key="4">
    <source>
        <dbReference type="WBParaSite" id="PDA_v2.g20233.t1"/>
    </source>
</evidence>
<feature type="coiled-coil region" evidence="1">
    <location>
        <begin position="221"/>
        <end position="273"/>
    </location>
</feature>
<name>A0A914PVA1_9BILA</name>
<evidence type="ECO:0000313" key="3">
    <source>
        <dbReference type="Proteomes" id="UP000887578"/>
    </source>
</evidence>
<keyword evidence="1" id="KW-0175">Coiled coil</keyword>
<sequence length="309" mass="36351">MANIQDLFYPPGIKPSEQAANTGTNAYPVSKQQPILISMSDEDKYTLTEAKLRIYSCCKDLGITTEREIKYPDLQRAYKLKFDIELARDEMYNLFHNRNATNALKQGLQSFIHVIEAQKTEDNTIRLKLKENGEEYIKELEDRYDGPPFRQLTPEEVDSIFNPQKREPYNYRRCGGGPRYISRNNRFDRNGIGIGGGSEQQSFYQRQQQQYFPQPQYGPMAAFINEKKQQKDNEKERIRNEKKLLRENFVKMKKDHEAERKRIIAEIQEESEAKMNNLLSCYFEKLGEVETHAIEENKCIIYEFSKLKI</sequence>